<evidence type="ECO:0000313" key="4">
    <source>
        <dbReference type="Proteomes" id="UP000188235"/>
    </source>
</evidence>
<protein>
    <recommendedName>
        <fullName evidence="2">Putative host cell surface-exposed lipoprotein Ltp-like HTH region domain-containing protein</fullName>
    </recommendedName>
</protein>
<feature type="domain" description="Putative host cell surface-exposed lipoprotein Ltp-like HTH region" evidence="2">
    <location>
        <begin position="229"/>
        <end position="273"/>
    </location>
</feature>
<reference evidence="3 4" key="1">
    <citation type="journal article" date="2008" name="Int. J. Syst. Evol. Microbiol.">
        <title>Tessaracoccus flavescens sp. nov., isolated from marine sediment.</title>
        <authorList>
            <person name="Lee D.W."/>
            <person name="Lee S.D."/>
        </authorList>
    </citation>
    <scope>NUCLEOTIDE SEQUENCE [LARGE SCALE GENOMIC DNA]</scope>
    <source>
        <strain evidence="3 4">SST-39T</strain>
    </source>
</reference>
<feature type="domain" description="Putative host cell surface-exposed lipoprotein Ltp-like HTH region" evidence="2">
    <location>
        <begin position="323"/>
        <end position="364"/>
    </location>
</feature>
<dbReference type="STRING" id="399497.BW733_05890"/>
<keyword evidence="4" id="KW-1185">Reference proteome</keyword>
<name>A0A1Q2CWD1_9ACTN</name>
<dbReference type="RefSeq" id="WP_161490145.1">
    <property type="nucleotide sequence ID" value="NZ_CP019607.1"/>
</dbReference>
<feature type="domain" description="Putative host cell surface-exposed lipoprotein Ltp-like HTH region" evidence="2">
    <location>
        <begin position="276"/>
        <end position="318"/>
    </location>
</feature>
<dbReference type="AlphaFoldDB" id="A0A1Q2CWD1"/>
<dbReference type="InterPro" id="IPR036388">
    <property type="entry name" value="WH-like_DNA-bd_sf"/>
</dbReference>
<dbReference type="Gene3D" id="1.10.10.10">
    <property type="entry name" value="Winged helix-like DNA-binding domain superfamily/Winged helix DNA-binding domain"/>
    <property type="match status" value="4"/>
</dbReference>
<keyword evidence="1" id="KW-0732">Signal</keyword>
<dbReference type="InterPro" id="IPR011434">
    <property type="entry name" value="Ltp-like_HTH"/>
</dbReference>
<feature type="chain" id="PRO_5039581024" description="Putative host cell surface-exposed lipoprotein Ltp-like HTH region domain-containing protein" evidence="1">
    <location>
        <begin position="25"/>
        <end position="370"/>
    </location>
</feature>
<dbReference type="Proteomes" id="UP000188235">
    <property type="component" value="Chromosome"/>
</dbReference>
<sequence>MNKTRASILALIMMVAGTLLPGFATTQAAADIDVYTTPGTHTVNGRQWKTVCSKYSSTIERCRTEIWATQITLTKGRFTQTNGWAFNNLTYKPVKHSLWGSNPLANPGTWTEAGRQWKTECGTAVTGRDGCRSFIYSTVYTRSGSAYKAINQWTFNNIVRLTPGSANFGAAKPTTPKPTTSTKREQAIKEARDYLNVMAFSRSGLIDQLEYEGYSTADSTYAVDSLKVDWRAQAVRMAKSYMSHSAFSRVGLIDQLEYEGFSTADSTYAVDSLKADWKAQAVLVGKGYLKMGAFSRAGLIDQLEFEGFSTSDATYGTDAQKANWNAQAARAAQEYLDYDDALTRAEMIDQLIYDLFTPAQAEYGATAVGL</sequence>
<gene>
    <name evidence="3" type="ORF">BW733_05890</name>
</gene>
<dbReference type="Pfam" id="PF07553">
    <property type="entry name" value="Lipoprotein_Ltp"/>
    <property type="match status" value="4"/>
</dbReference>
<dbReference type="EMBL" id="CP019607">
    <property type="protein sequence ID" value="AQP50432.1"/>
    <property type="molecule type" value="Genomic_DNA"/>
</dbReference>
<evidence type="ECO:0000313" key="3">
    <source>
        <dbReference type="EMBL" id="AQP50432.1"/>
    </source>
</evidence>
<proteinExistence type="predicted"/>
<organism evidence="3 4">
    <name type="scientific">Tessaracoccus flavescens</name>
    <dbReference type="NCBI Taxonomy" id="399497"/>
    <lineage>
        <taxon>Bacteria</taxon>
        <taxon>Bacillati</taxon>
        <taxon>Actinomycetota</taxon>
        <taxon>Actinomycetes</taxon>
        <taxon>Propionibacteriales</taxon>
        <taxon>Propionibacteriaceae</taxon>
        <taxon>Tessaracoccus</taxon>
    </lineage>
</organism>
<dbReference type="KEGG" id="tfa:BW733_05890"/>
<evidence type="ECO:0000256" key="1">
    <source>
        <dbReference type="SAM" id="SignalP"/>
    </source>
</evidence>
<evidence type="ECO:0000259" key="2">
    <source>
        <dbReference type="Pfam" id="PF07553"/>
    </source>
</evidence>
<feature type="domain" description="Putative host cell surface-exposed lipoprotein Ltp-like HTH region" evidence="2">
    <location>
        <begin position="185"/>
        <end position="226"/>
    </location>
</feature>
<accession>A0A1Q2CWD1</accession>
<feature type="signal peptide" evidence="1">
    <location>
        <begin position="1"/>
        <end position="24"/>
    </location>
</feature>